<evidence type="ECO:0000313" key="2">
    <source>
        <dbReference type="Proteomes" id="UP000070054"/>
    </source>
</evidence>
<dbReference type="EMBL" id="JEMN01001663">
    <property type="protein sequence ID" value="KXH30429.1"/>
    <property type="molecule type" value="Genomic_DNA"/>
</dbReference>
<accession>A0A135S3H8</accession>
<dbReference type="Proteomes" id="UP000070054">
    <property type="component" value="Unassembled WGS sequence"/>
</dbReference>
<evidence type="ECO:0000313" key="1">
    <source>
        <dbReference type="EMBL" id="KXH30429.1"/>
    </source>
</evidence>
<name>A0A135S3H8_9PEZI</name>
<dbReference type="AlphaFoldDB" id="A0A135S3H8"/>
<gene>
    <name evidence="1" type="ORF">CNYM01_00597</name>
</gene>
<keyword evidence="2" id="KW-1185">Reference proteome</keyword>
<comment type="caution">
    <text evidence="1">The sequence shown here is derived from an EMBL/GenBank/DDBJ whole genome shotgun (WGS) entry which is preliminary data.</text>
</comment>
<proteinExistence type="predicted"/>
<sequence>MGRFFLCHGIRCKALATQADNEAPKRVLRTRCSAQLLSPHRIRASCDSMTQAGKTLRMSALVRQTSHSRRLTCQRTIRNAQCGGQTTRLGLKGDKEFGVTTTTLKVSILPSHGVMGSSEVQLLACHR</sequence>
<reference evidence="1 2" key="1">
    <citation type="submission" date="2014-02" db="EMBL/GenBank/DDBJ databases">
        <title>The genome sequence of Colletotrichum nymphaeae SA-01.</title>
        <authorList>
            <person name="Baroncelli R."/>
            <person name="Thon M.R."/>
        </authorList>
    </citation>
    <scope>NUCLEOTIDE SEQUENCE [LARGE SCALE GENOMIC DNA]</scope>
    <source>
        <strain evidence="1 2">SA-01</strain>
    </source>
</reference>
<protein>
    <submittedName>
        <fullName evidence="1">Uncharacterized protein</fullName>
    </submittedName>
</protein>
<organism evidence="1 2">
    <name type="scientific">Colletotrichum nymphaeae SA-01</name>
    <dbReference type="NCBI Taxonomy" id="1460502"/>
    <lineage>
        <taxon>Eukaryota</taxon>
        <taxon>Fungi</taxon>
        <taxon>Dikarya</taxon>
        <taxon>Ascomycota</taxon>
        <taxon>Pezizomycotina</taxon>
        <taxon>Sordariomycetes</taxon>
        <taxon>Hypocreomycetidae</taxon>
        <taxon>Glomerellales</taxon>
        <taxon>Glomerellaceae</taxon>
        <taxon>Colletotrichum</taxon>
        <taxon>Colletotrichum acutatum species complex</taxon>
    </lineage>
</organism>